<protein>
    <recommendedName>
        <fullName evidence="14">RNA-binding protein 28</fullName>
    </recommendedName>
    <alternativeName>
        <fullName evidence="15">RNA-binding motif protein 28</fullName>
    </alternativeName>
</protein>
<evidence type="ECO:0000256" key="10">
    <source>
        <dbReference type="ARBA" id="ARBA00023187"/>
    </source>
</evidence>
<feature type="region of interest" description="Disordered" evidence="17">
    <location>
        <begin position="197"/>
        <end position="323"/>
    </location>
</feature>
<feature type="compositionally biased region" description="Acidic residues" evidence="17">
    <location>
        <begin position="276"/>
        <end position="298"/>
    </location>
</feature>
<accession>A0A2Y9NXA0</accession>
<evidence type="ECO:0000256" key="1">
    <source>
        <dbReference type="ARBA" id="ARBA00004604"/>
    </source>
</evidence>
<dbReference type="GO" id="GO:0008380">
    <property type="term" value="P:RNA splicing"/>
    <property type="evidence" value="ECO:0007669"/>
    <property type="project" value="UniProtKB-KW"/>
</dbReference>
<dbReference type="GO" id="GO:0005681">
    <property type="term" value="C:spliceosomal complex"/>
    <property type="evidence" value="ECO:0007669"/>
    <property type="project" value="UniProtKB-KW"/>
</dbReference>
<dbReference type="CDD" id="cd12416">
    <property type="entry name" value="RRM4_RBM28_like"/>
    <property type="match status" value="1"/>
</dbReference>
<organism evidence="19 20">
    <name type="scientific">Delphinapterus leucas</name>
    <name type="common">Beluga whale</name>
    <dbReference type="NCBI Taxonomy" id="9749"/>
    <lineage>
        <taxon>Eukaryota</taxon>
        <taxon>Metazoa</taxon>
        <taxon>Chordata</taxon>
        <taxon>Craniata</taxon>
        <taxon>Vertebrata</taxon>
        <taxon>Euteleostomi</taxon>
        <taxon>Mammalia</taxon>
        <taxon>Eutheria</taxon>
        <taxon>Laurasiatheria</taxon>
        <taxon>Artiodactyla</taxon>
        <taxon>Whippomorpha</taxon>
        <taxon>Cetacea</taxon>
        <taxon>Odontoceti</taxon>
        <taxon>Monodontidae</taxon>
        <taxon>Delphinapterus</taxon>
    </lineage>
</organism>
<dbReference type="KEGG" id="dle:111178780"/>
<keyword evidence="7" id="KW-0832">Ubl conjugation</keyword>
<dbReference type="CTD" id="55131"/>
<dbReference type="CDD" id="cd12415">
    <property type="entry name" value="RRM3_RBM28_like"/>
    <property type="match status" value="1"/>
</dbReference>
<dbReference type="FunFam" id="3.30.70.330:FF:000182">
    <property type="entry name" value="RNA-binding motif protein 28"/>
    <property type="match status" value="1"/>
</dbReference>
<dbReference type="RefSeq" id="XP_022437546.1">
    <property type="nucleotide sequence ID" value="XM_022581838.1"/>
</dbReference>
<keyword evidence="9" id="KW-0007">Acetylation</keyword>
<reference evidence="20" key="1">
    <citation type="submission" date="2025-08" db="UniProtKB">
        <authorList>
            <consortium name="RefSeq"/>
        </authorList>
    </citation>
    <scope>IDENTIFICATION</scope>
    <source>
        <tissue evidence="20">Blood</tissue>
    </source>
</reference>
<feature type="compositionally biased region" description="Basic and acidic residues" evidence="17">
    <location>
        <begin position="651"/>
        <end position="661"/>
    </location>
</feature>
<keyword evidence="3" id="KW-0597">Phosphoprotein</keyword>
<dbReference type="InterPro" id="IPR051945">
    <property type="entry name" value="RRM_MRD1_RNA_proc_ribogen"/>
</dbReference>
<feature type="compositionally biased region" description="Basic and acidic residues" evidence="17">
    <location>
        <begin position="85"/>
        <end position="105"/>
    </location>
</feature>
<evidence type="ECO:0000256" key="17">
    <source>
        <dbReference type="SAM" id="MobiDB-lite"/>
    </source>
</evidence>
<dbReference type="AlphaFoldDB" id="A0A2Y9NXA0"/>
<evidence type="ECO:0000256" key="2">
    <source>
        <dbReference type="ARBA" id="ARBA00022499"/>
    </source>
</evidence>
<evidence type="ECO:0000256" key="3">
    <source>
        <dbReference type="ARBA" id="ARBA00022553"/>
    </source>
</evidence>
<dbReference type="STRING" id="9749.A0A2Y9NXA0"/>
<evidence type="ECO:0000256" key="7">
    <source>
        <dbReference type="ARBA" id="ARBA00022843"/>
    </source>
</evidence>
<dbReference type="Pfam" id="PF00076">
    <property type="entry name" value="RRM_1"/>
    <property type="match status" value="3"/>
</dbReference>
<feature type="domain" description="RRM" evidence="18">
    <location>
        <begin position="114"/>
        <end position="191"/>
    </location>
</feature>
<dbReference type="FunFam" id="3.30.70.330:FF:000315">
    <property type="entry name" value="RNA-binding motif protein 28"/>
    <property type="match status" value="1"/>
</dbReference>
<feature type="domain" description="RRM" evidence="18">
    <location>
        <begin position="483"/>
        <end position="588"/>
    </location>
</feature>
<dbReference type="PANTHER" id="PTHR48039">
    <property type="entry name" value="RNA-BINDING MOTIF PROTEIN 14B"/>
    <property type="match status" value="1"/>
</dbReference>
<dbReference type="FunFam" id="3.30.70.330:FF:000371">
    <property type="entry name" value="RNA-binding protein 28 isoform X1"/>
    <property type="match status" value="1"/>
</dbReference>
<evidence type="ECO:0000256" key="9">
    <source>
        <dbReference type="ARBA" id="ARBA00022990"/>
    </source>
</evidence>
<keyword evidence="10" id="KW-0508">mRNA splicing</keyword>
<feature type="domain" description="RRM" evidence="18">
    <location>
        <begin position="331"/>
        <end position="415"/>
    </location>
</feature>
<evidence type="ECO:0000256" key="11">
    <source>
        <dbReference type="ARBA" id="ARBA00023242"/>
    </source>
</evidence>
<dbReference type="SUPFAM" id="SSF54928">
    <property type="entry name" value="RNA-binding domain, RBD"/>
    <property type="match status" value="4"/>
</dbReference>
<dbReference type="GO" id="GO:0003729">
    <property type="term" value="F:mRNA binding"/>
    <property type="evidence" value="ECO:0007669"/>
    <property type="project" value="TreeGrafter"/>
</dbReference>
<evidence type="ECO:0000256" key="12">
    <source>
        <dbReference type="ARBA" id="ARBA00053567"/>
    </source>
</evidence>
<evidence type="ECO:0000313" key="20">
    <source>
        <dbReference type="RefSeq" id="XP_022437546.1"/>
    </source>
</evidence>
<dbReference type="GO" id="GO:0006397">
    <property type="term" value="P:mRNA processing"/>
    <property type="evidence" value="ECO:0007669"/>
    <property type="project" value="UniProtKB-KW"/>
</dbReference>
<dbReference type="InterPro" id="IPR012677">
    <property type="entry name" value="Nucleotide-bd_a/b_plait_sf"/>
</dbReference>
<feature type="compositionally biased region" description="Acidic residues" evidence="17">
    <location>
        <begin position="223"/>
        <end position="252"/>
    </location>
</feature>
<dbReference type="SMART" id="SM00360">
    <property type="entry name" value="RRM"/>
    <property type="match status" value="4"/>
</dbReference>
<evidence type="ECO:0000256" key="4">
    <source>
        <dbReference type="ARBA" id="ARBA00022664"/>
    </source>
</evidence>
<dbReference type="FunCoup" id="A0A2Y9NXA0">
    <property type="interactions" value="3937"/>
</dbReference>
<evidence type="ECO:0000256" key="5">
    <source>
        <dbReference type="ARBA" id="ARBA00022728"/>
    </source>
</evidence>
<keyword evidence="11" id="KW-0539">Nucleus</keyword>
<dbReference type="Proteomes" id="UP000248483">
    <property type="component" value="Unplaced"/>
</dbReference>
<evidence type="ECO:0000256" key="14">
    <source>
        <dbReference type="ARBA" id="ARBA00067877"/>
    </source>
</evidence>
<keyword evidence="19" id="KW-1185">Reference proteome</keyword>
<dbReference type="FunFam" id="3.30.70.330:FF:000340">
    <property type="entry name" value="RNA-binding motif protein 28"/>
    <property type="match status" value="1"/>
</dbReference>
<dbReference type="GeneID" id="111178780"/>
<evidence type="ECO:0000256" key="6">
    <source>
        <dbReference type="ARBA" id="ARBA00022737"/>
    </source>
</evidence>
<feature type="region of interest" description="Disordered" evidence="17">
    <location>
        <begin position="84"/>
        <end position="105"/>
    </location>
</feature>
<evidence type="ECO:0000256" key="15">
    <source>
        <dbReference type="ARBA" id="ARBA00075702"/>
    </source>
</evidence>
<keyword evidence="5" id="KW-0747">Spliceosome</keyword>
<dbReference type="GO" id="GO:0005730">
    <property type="term" value="C:nucleolus"/>
    <property type="evidence" value="ECO:0007669"/>
    <property type="project" value="UniProtKB-SubCell"/>
</dbReference>
<keyword evidence="8 16" id="KW-0694">RNA-binding</keyword>
<comment type="subcellular location">
    <subcellularLocation>
        <location evidence="1">Nucleus</location>
        <location evidence="1">Nucleolus</location>
    </subcellularLocation>
</comment>
<dbReference type="PANTHER" id="PTHR48039:SF5">
    <property type="entry name" value="RNA-BINDING PROTEIN 28"/>
    <property type="match status" value="1"/>
</dbReference>
<sequence length="756" mass="85635">MAGLTLFVGRLPPSARSEQLEELFSQVGPVKQCFVVTEKGSKVCRGFGYVTFSMLEDVQRALKEITTFEGCKITVTVAKKKLRNKSKEKVKTENSKSPKKELQPKKAKVADKKARLIIRNLSFKCSEDDLKTVFAQFGAVLEVNIPRKPDGKMRGFAFVQFKNLLEAGKALKSMNMKEIKGRTVAVDWAVAKDKYKNTQSASVTGEKKRPEPKCQELGQENGREEEDMEEEENDGGYDDDEDDEEEEEDEENRESKLTKPVQIQKRAVKRAAPAESSEEEHSDDDSDLEERDSMDGGEDLAQSDADTEEQEEGVSKKKKKRKLPSDVNEGKTVFIRNLSFDSEEEDLGELLQQFGDLKYVRIVLHPDTEHSKGCAFAQFMTQEAAQKCLEAASPETESGGLKLDGRQLKVDLAVTRDEAAKLRTKKVKKPTGTRNLYLAREGLIRAGTKAAEGVSAADMAKRERFELLKHQKLKDQNIFVSRTRLCLHNLPKAVDDKQLRKLLLNATRGEKGVRIKECRVMRGLKGAHGKINGQSLGYAFAEFQEHEHALAALRHINNNPEIFGPQKRPIVEFSLEDRRKLKIKELRIQRSLQKVKSMLATGEQPQQEQPELGKKQQQKTAQNHMHQQSKAPMEQKEKAGSVSWTGFQTKAEVEHVELSDGKKRRKVLVLPSHRGPKIRLRDKGKMKPLPPKKPNPQINHWKQEKQKLSSKQVPRKKAKGNKTEVRFNQLVEQYKQKLLGPSKGAPLAKRSKWFDS</sequence>
<feature type="compositionally biased region" description="Polar residues" evidence="17">
    <location>
        <begin position="620"/>
        <end position="630"/>
    </location>
</feature>
<keyword evidence="6" id="KW-0677">Repeat</keyword>
<keyword evidence="2" id="KW-1017">Isopeptide bond</keyword>
<proteinExistence type="predicted"/>
<feature type="domain" description="RRM" evidence="18">
    <location>
        <begin position="4"/>
        <end position="80"/>
    </location>
</feature>
<evidence type="ECO:0000256" key="13">
    <source>
        <dbReference type="ARBA" id="ARBA00062033"/>
    </source>
</evidence>
<dbReference type="InParanoid" id="A0A2Y9NXA0"/>
<dbReference type="CDD" id="cd12414">
    <property type="entry name" value="RRM2_RBM28_like"/>
    <property type="match status" value="1"/>
</dbReference>
<dbReference type="CDD" id="cd12413">
    <property type="entry name" value="RRM1_RBM28_like"/>
    <property type="match status" value="1"/>
</dbReference>
<gene>
    <name evidence="20" type="primary">RBM28</name>
</gene>
<evidence type="ECO:0000256" key="8">
    <source>
        <dbReference type="ARBA" id="ARBA00022884"/>
    </source>
</evidence>
<evidence type="ECO:0000259" key="18">
    <source>
        <dbReference type="PROSITE" id="PS50102"/>
    </source>
</evidence>
<keyword evidence="4" id="KW-0507">mRNA processing</keyword>
<feature type="region of interest" description="Disordered" evidence="17">
    <location>
        <begin position="599"/>
        <end position="724"/>
    </location>
</feature>
<dbReference type="Gene3D" id="3.30.70.330">
    <property type="match status" value="4"/>
</dbReference>
<dbReference type="PROSITE" id="PS50102">
    <property type="entry name" value="RRM"/>
    <property type="match status" value="4"/>
</dbReference>
<dbReference type="InterPro" id="IPR035979">
    <property type="entry name" value="RBD_domain_sf"/>
</dbReference>
<feature type="compositionally biased region" description="Basic and acidic residues" evidence="17">
    <location>
        <begin position="205"/>
        <end position="214"/>
    </location>
</feature>
<evidence type="ECO:0000256" key="16">
    <source>
        <dbReference type="PROSITE-ProRule" id="PRU00176"/>
    </source>
</evidence>
<name>A0A2Y9NXA0_DELLE</name>
<comment type="function">
    <text evidence="12">Nucleolar component of the spliceosomal ribonucleoprotein complexes.</text>
</comment>
<comment type="subunit">
    <text evidence="13">Interacts with U1, U2, U4, U5, and U6 spliceosomal small nuclear RNAs (snRNAs).</text>
</comment>
<evidence type="ECO:0000313" key="19">
    <source>
        <dbReference type="Proteomes" id="UP000248483"/>
    </source>
</evidence>
<dbReference type="InterPro" id="IPR000504">
    <property type="entry name" value="RRM_dom"/>
</dbReference>